<keyword evidence="2" id="KW-1185">Reference proteome</keyword>
<dbReference type="Proteomes" id="UP000759103">
    <property type="component" value="Unassembled WGS sequence"/>
</dbReference>
<gene>
    <name evidence="1" type="ORF">KZ820_06270</name>
</gene>
<comment type="caution">
    <text evidence="1">The sequence shown here is derived from an EMBL/GenBank/DDBJ whole genome shotgun (WGS) entry which is preliminary data.</text>
</comment>
<protein>
    <submittedName>
        <fullName evidence="1">Uncharacterized protein</fullName>
    </submittedName>
</protein>
<proteinExistence type="predicted"/>
<accession>A0ABS7BLJ7</accession>
<dbReference type="RefSeq" id="WP_219747709.1">
    <property type="nucleotide sequence ID" value="NZ_JAHXZN010000001.1"/>
</dbReference>
<organism evidence="1 2">
    <name type="scientific">Sphingomonas citri</name>
    <dbReference type="NCBI Taxonomy" id="2862499"/>
    <lineage>
        <taxon>Bacteria</taxon>
        <taxon>Pseudomonadati</taxon>
        <taxon>Pseudomonadota</taxon>
        <taxon>Alphaproteobacteria</taxon>
        <taxon>Sphingomonadales</taxon>
        <taxon>Sphingomonadaceae</taxon>
        <taxon>Sphingomonas</taxon>
    </lineage>
</organism>
<reference evidence="1 2" key="1">
    <citation type="submission" date="2021-07" db="EMBL/GenBank/DDBJ databases">
        <title>Sphingomonas sp.</title>
        <authorList>
            <person name="Feng G."/>
            <person name="Li J."/>
            <person name="Pan M."/>
        </authorList>
    </citation>
    <scope>NUCLEOTIDE SEQUENCE [LARGE SCALE GENOMIC DNA]</scope>
    <source>
        <strain evidence="1 2">RRHST34</strain>
    </source>
</reference>
<evidence type="ECO:0000313" key="2">
    <source>
        <dbReference type="Proteomes" id="UP000759103"/>
    </source>
</evidence>
<name>A0ABS7BLJ7_9SPHN</name>
<sequence>MTDKPNLVEAFSAAFLDTFGSRAIEVAESQRDQADGIVRERWQQVIDALMAPASQETERTT</sequence>
<dbReference type="EMBL" id="JAHXZN010000001">
    <property type="protein sequence ID" value="MBW6530337.1"/>
    <property type="molecule type" value="Genomic_DNA"/>
</dbReference>
<evidence type="ECO:0000313" key="1">
    <source>
        <dbReference type="EMBL" id="MBW6530337.1"/>
    </source>
</evidence>